<protein>
    <recommendedName>
        <fullName evidence="2">Glyoxalase/fosfomycin resistance/dioxygenase domain-containing protein</fullName>
    </recommendedName>
</protein>
<dbReference type="InterPro" id="IPR029068">
    <property type="entry name" value="Glyas_Bleomycin-R_OHBP_Dase"/>
</dbReference>
<gene>
    <name evidence="3" type="ORF">GCM10023196_084310</name>
</gene>
<dbReference type="SUPFAM" id="SSF54593">
    <property type="entry name" value="Glyoxalase/Bleomycin resistance protein/Dihydroxybiphenyl dioxygenase"/>
    <property type="match status" value="1"/>
</dbReference>
<feature type="region of interest" description="Disordered" evidence="1">
    <location>
        <begin position="99"/>
        <end position="122"/>
    </location>
</feature>
<dbReference type="Proteomes" id="UP001501442">
    <property type="component" value="Unassembled WGS sequence"/>
</dbReference>
<evidence type="ECO:0000256" key="1">
    <source>
        <dbReference type="SAM" id="MobiDB-lite"/>
    </source>
</evidence>
<sequence length="122" mass="13513">MRRWRAAGAGRRRIRRGSRRSPSCCACRDVPLTDDAKVAQVRDLTAAGDLDVGALATDDCRATYEELKGVEFTEEPTERCYGVDAAFRDPFGNLWHLSQPKPVTAMPEPAPKSGDMKHAHWG</sequence>
<dbReference type="EMBL" id="BAABHK010000016">
    <property type="protein sequence ID" value="GAA4636062.1"/>
    <property type="molecule type" value="Genomic_DNA"/>
</dbReference>
<name>A0ABP8UNL9_9ACTN</name>
<dbReference type="RefSeq" id="WP_345439051.1">
    <property type="nucleotide sequence ID" value="NZ_BAABHK010000016.1"/>
</dbReference>
<accession>A0ABP8UNL9</accession>
<evidence type="ECO:0000313" key="3">
    <source>
        <dbReference type="EMBL" id="GAA4636062.1"/>
    </source>
</evidence>
<keyword evidence="4" id="KW-1185">Reference proteome</keyword>
<organism evidence="3 4">
    <name type="scientific">Actinoallomurus vinaceus</name>
    <dbReference type="NCBI Taxonomy" id="1080074"/>
    <lineage>
        <taxon>Bacteria</taxon>
        <taxon>Bacillati</taxon>
        <taxon>Actinomycetota</taxon>
        <taxon>Actinomycetes</taxon>
        <taxon>Streptosporangiales</taxon>
        <taxon>Thermomonosporaceae</taxon>
        <taxon>Actinoallomurus</taxon>
    </lineage>
</organism>
<proteinExistence type="predicted"/>
<feature type="domain" description="Glyoxalase/fosfomycin resistance/dioxygenase" evidence="2">
    <location>
        <begin position="54"/>
        <end position="97"/>
    </location>
</feature>
<evidence type="ECO:0000313" key="4">
    <source>
        <dbReference type="Proteomes" id="UP001501442"/>
    </source>
</evidence>
<evidence type="ECO:0000259" key="2">
    <source>
        <dbReference type="Pfam" id="PF00903"/>
    </source>
</evidence>
<reference evidence="4" key="1">
    <citation type="journal article" date="2019" name="Int. J. Syst. Evol. Microbiol.">
        <title>The Global Catalogue of Microorganisms (GCM) 10K type strain sequencing project: providing services to taxonomists for standard genome sequencing and annotation.</title>
        <authorList>
            <consortium name="The Broad Institute Genomics Platform"/>
            <consortium name="The Broad Institute Genome Sequencing Center for Infectious Disease"/>
            <person name="Wu L."/>
            <person name="Ma J."/>
        </authorList>
    </citation>
    <scope>NUCLEOTIDE SEQUENCE [LARGE SCALE GENOMIC DNA]</scope>
    <source>
        <strain evidence="4">JCM 17939</strain>
    </source>
</reference>
<comment type="caution">
    <text evidence="3">The sequence shown here is derived from an EMBL/GenBank/DDBJ whole genome shotgun (WGS) entry which is preliminary data.</text>
</comment>
<dbReference type="Gene3D" id="3.10.180.10">
    <property type="entry name" value="2,3-Dihydroxybiphenyl 1,2-Dioxygenase, domain 1"/>
    <property type="match status" value="1"/>
</dbReference>
<dbReference type="Pfam" id="PF00903">
    <property type="entry name" value="Glyoxalase"/>
    <property type="match status" value="1"/>
</dbReference>
<dbReference type="InterPro" id="IPR004360">
    <property type="entry name" value="Glyas_Fos-R_dOase_dom"/>
</dbReference>